<protein>
    <submittedName>
        <fullName evidence="1">Uncharacterized protein</fullName>
    </submittedName>
</protein>
<sequence>ASSSSTTPTTPGVFKSTSNAVAFQSLPVKSVLTEPWTAAESTKSHLEKEGL</sequence>
<proteinExistence type="predicted"/>
<accession>A0A392W6U9</accession>
<dbReference type="EMBL" id="LXQA011405059">
    <property type="protein sequence ID" value="MCI96067.1"/>
    <property type="molecule type" value="Genomic_DNA"/>
</dbReference>
<evidence type="ECO:0000313" key="2">
    <source>
        <dbReference type="Proteomes" id="UP000265520"/>
    </source>
</evidence>
<feature type="non-terminal residue" evidence="1">
    <location>
        <position position="1"/>
    </location>
</feature>
<name>A0A392W6U9_9FABA</name>
<dbReference type="AlphaFoldDB" id="A0A392W6U9"/>
<reference evidence="1 2" key="1">
    <citation type="journal article" date="2018" name="Front. Plant Sci.">
        <title>Red Clover (Trifolium pratense) and Zigzag Clover (T. medium) - A Picture of Genomic Similarities and Differences.</title>
        <authorList>
            <person name="Dluhosova J."/>
            <person name="Istvanek J."/>
            <person name="Nedelnik J."/>
            <person name="Repkova J."/>
        </authorList>
    </citation>
    <scope>NUCLEOTIDE SEQUENCE [LARGE SCALE GENOMIC DNA]</scope>
    <source>
        <strain evidence="2">cv. 10/8</strain>
        <tissue evidence="1">Leaf</tissue>
    </source>
</reference>
<dbReference type="Proteomes" id="UP000265520">
    <property type="component" value="Unassembled WGS sequence"/>
</dbReference>
<keyword evidence="2" id="KW-1185">Reference proteome</keyword>
<evidence type="ECO:0000313" key="1">
    <source>
        <dbReference type="EMBL" id="MCI96067.1"/>
    </source>
</evidence>
<comment type="caution">
    <text evidence="1">The sequence shown here is derived from an EMBL/GenBank/DDBJ whole genome shotgun (WGS) entry which is preliminary data.</text>
</comment>
<organism evidence="1 2">
    <name type="scientific">Trifolium medium</name>
    <dbReference type="NCBI Taxonomy" id="97028"/>
    <lineage>
        <taxon>Eukaryota</taxon>
        <taxon>Viridiplantae</taxon>
        <taxon>Streptophyta</taxon>
        <taxon>Embryophyta</taxon>
        <taxon>Tracheophyta</taxon>
        <taxon>Spermatophyta</taxon>
        <taxon>Magnoliopsida</taxon>
        <taxon>eudicotyledons</taxon>
        <taxon>Gunneridae</taxon>
        <taxon>Pentapetalae</taxon>
        <taxon>rosids</taxon>
        <taxon>fabids</taxon>
        <taxon>Fabales</taxon>
        <taxon>Fabaceae</taxon>
        <taxon>Papilionoideae</taxon>
        <taxon>50 kb inversion clade</taxon>
        <taxon>NPAAA clade</taxon>
        <taxon>Hologalegina</taxon>
        <taxon>IRL clade</taxon>
        <taxon>Trifolieae</taxon>
        <taxon>Trifolium</taxon>
    </lineage>
</organism>